<accession>A0A182FBL1</accession>
<dbReference type="GO" id="GO:0005886">
    <property type="term" value="C:plasma membrane"/>
    <property type="evidence" value="ECO:0007669"/>
    <property type="project" value="TreeGrafter"/>
</dbReference>
<keyword evidence="3" id="KW-0812">Transmembrane</keyword>
<sequence length="183" mass="20581">MIIIIIITSSNIVDAGWYNGRYQRDLGIGIDDTFVMLAAWRRTSVKLSVPERMGHTMSEAAVSITITSLTDMISFWIGILSPFPSVQIFCAYSGFAVCFTYLWHITFFAGCMAVSGHCEYKNLHAIFGYKVLPESVAIKENQNEKQKTQEAVQESTQPWSRFLIATRMDLDASPTIIIIIIII</sequence>
<evidence type="ECO:0000313" key="7">
    <source>
        <dbReference type="EnsemblMetazoa" id="AALB003894-PA"/>
    </source>
</evidence>
<reference evidence="7 8" key="1">
    <citation type="journal article" date="2017" name="G3 (Bethesda)">
        <title>The Physical Genome Mapping of Anopheles albimanus Corrected Scaffold Misassemblies and Identified Interarm Rearrangements in Genus Anopheles.</title>
        <authorList>
            <person name="Artemov G.N."/>
            <person name="Peery A.N."/>
            <person name="Jiang X."/>
            <person name="Tu Z."/>
            <person name="Stegniy V.N."/>
            <person name="Sharakhova M.V."/>
            <person name="Sharakhov I.V."/>
        </authorList>
    </citation>
    <scope>NUCLEOTIDE SEQUENCE [LARGE SCALE GENOMIC DNA]</scope>
    <source>
        <strain evidence="7 8">ALBI9_A</strain>
    </source>
</reference>
<evidence type="ECO:0000256" key="4">
    <source>
        <dbReference type="ARBA" id="ARBA00022989"/>
    </source>
</evidence>
<evidence type="ECO:0000256" key="2">
    <source>
        <dbReference type="ARBA" id="ARBA00005585"/>
    </source>
</evidence>
<keyword evidence="4" id="KW-1133">Transmembrane helix</keyword>
<evidence type="ECO:0000313" key="8">
    <source>
        <dbReference type="Proteomes" id="UP000069272"/>
    </source>
</evidence>
<dbReference type="VEuPathDB" id="VectorBase:AALB003894"/>
<dbReference type="PANTHER" id="PTHR10796:SF92">
    <property type="entry name" value="PATCHED-RELATED, ISOFORM A"/>
    <property type="match status" value="1"/>
</dbReference>
<dbReference type="Proteomes" id="UP000069272">
    <property type="component" value="Chromosome 3R"/>
</dbReference>
<dbReference type="InterPro" id="IPR000731">
    <property type="entry name" value="SSD"/>
</dbReference>
<dbReference type="AlphaFoldDB" id="A0A182FBL1"/>
<protein>
    <submittedName>
        <fullName evidence="7">Uncharacterized protein</fullName>
    </submittedName>
</protein>
<comment type="subcellular location">
    <subcellularLocation>
        <location evidence="1">Membrane</location>
        <topology evidence="1">Multi-pass membrane protein</topology>
    </subcellularLocation>
</comment>
<proteinExistence type="inferred from homology"/>
<dbReference type="PANTHER" id="PTHR10796">
    <property type="entry name" value="PATCHED-RELATED"/>
    <property type="match status" value="1"/>
</dbReference>
<dbReference type="GO" id="GO:0030659">
    <property type="term" value="C:cytoplasmic vesicle membrane"/>
    <property type="evidence" value="ECO:0007669"/>
    <property type="project" value="TreeGrafter"/>
</dbReference>
<evidence type="ECO:0000256" key="3">
    <source>
        <dbReference type="ARBA" id="ARBA00022692"/>
    </source>
</evidence>
<dbReference type="InterPro" id="IPR051697">
    <property type="entry name" value="Patched_domain-protein"/>
</dbReference>
<evidence type="ECO:0000256" key="5">
    <source>
        <dbReference type="ARBA" id="ARBA00023136"/>
    </source>
</evidence>
<reference evidence="7" key="2">
    <citation type="submission" date="2022-08" db="UniProtKB">
        <authorList>
            <consortium name="EnsemblMetazoa"/>
        </authorList>
    </citation>
    <scope>IDENTIFICATION</scope>
    <source>
        <strain evidence="7">STECLA/ALBI9_A</strain>
    </source>
</reference>
<organism evidence="7 8">
    <name type="scientific">Anopheles albimanus</name>
    <name type="common">New world malaria mosquito</name>
    <dbReference type="NCBI Taxonomy" id="7167"/>
    <lineage>
        <taxon>Eukaryota</taxon>
        <taxon>Metazoa</taxon>
        <taxon>Ecdysozoa</taxon>
        <taxon>Arthropoda</taxon>
        <taxon>Hexapoda</taxon>
        <taxon>Insecta</taxon>
        <taxon>Pterygota</taxon>
        <taxon>Neoptera</taxon>
        <taxon>Endopterygota</taxon>
        <taxon>Diptera</taxon>
        <taxon>Nematocera</taxon>
        <taxon>Culicoidea</taxon>
        <taxon>Culicidae</taxon>
        <taxon>Anophelinae</taxon>
        <taxon>Anopheles</taxon>
    </lineage>
</organism>
<dbReference type="SUPFAM" id="SSF82866">
    <property type="entry name" value="Multidrug efflux transporter AcrB transmembrane domain"/>
    <property type="match status" value="1"/>
</dbReference>
<name>A0A182FBL1_ANOAL</name>
<keyword evidence="5" id="KW-0472">Membrane</keyword>
<dbReference type="PROSITE" id="PS50156">
    <property type="entry name" value="SSD"/>
    <property type="match status" value="1"/>
</dbReference>
<dbReference type="Gene3D" id="1.20.1640.10">
    <property type="entry name" value="Multidrug efflux transporter AcrB transmembrane domain"/>
    <property type="match status" value="1"/>
</dbReference>
<comment type="similarity">
    <text evidence="2">Belongs to the patched family.</text>
</comment>
<keyword evidence="8" id="KW-1185">Reference proteome</keyword>
<dbReference type="Pfam" id="PF02460">
    <property type="entry name" value="Patched"/>
    <property type="match status" value="1"/>
</dbReference>
<keyword evidence="6" id="KW-0325">Glycoprotein</keyword>
<evidence type="ECO:0000256" key="1">
    <source>
        <dbReference type="ARBA" id="ARBA00004141"/>
    </source>
</evidence>
<evidence type="ECO:0000256" key="6">
    <source>
        <dbReference type="ARBA" id="ARBA00023180"/>
    </source>
</evidence>
<dbReference type="EnsemblMetazoa" id="AALB003894-RA">
    <property type="protein sequence ID" value="AALB003894-PA"/>
    <property type="gene ID" value="AALB003894"/>
</dbReference>
<dbReference type="InterPro" id="IPR003392">
    <property type="entry name" value="PTHD_SSD"/>
</dbReference>
<dbReference type="VEuPathDB" id="VectorBase:AALB20_032448"/>